<keyword evidence="2" id="KW-0472">Membrane</keyword>
<gene>
    <name evidence="4" type="ORF">GI584_11985</name>
</gene>
<dbReference type="RefSeq" id="WP_100360448.1">
    <property type="nucleotide sequence ID" value="NZ_CP045915.1"/>
</dbReference>
<sequence length="314" mass="34909">MSNLKKQMQKEKKQLKSMQAPNQLEDRLRTSINSQQIRYPERKNFLWKSVAAIIIFSILIGYNYQGLAYYGKKIMGFDNVDVISNTLQNLNEAGMGQTVNKSITLENGVTFTVNGVMVDDNQLIIYYTATSKTNNLDNPEVDFVPIKISGFLTNSTMSSGAGTLSDDESSIKGTYFFEPPNGLAKKLTLHFQQSPKTLTFDYDPNKAMGASLKQKIDKRMQLNNGDLHFQTITASPTGTVIKGTTNKETVERISFDQIELVADGVQIELLGSSYGSKWSGGYKFEIRFDALPTDVSNLEIGSDLAEEGIEIISD</sequence>
<evidence type="ECO:0000313" key="4">
    <source>
        <dbReference type="EMBL" id="QGH34708.1"/>
    </source>
</evidence>
<dbReference type="AlphaFoldDB" id="A0A5Q2TNP2"/>
<accession>A0A5Q2TNP2</accession>
<evidence type="ECO:0000259" key="3">
    <source>
        <dbReference type="Pfam" id="PF13786"/>
    </source>
</evidence>
<feature type="transmembrane region" description="Helical" evidence="2">
    <location>
        <begin position="45"/>
        <end position="64"/>
    </location>
</feature>
<keyword evidence="2" id="KW-0812">Transmembrane</keyword>
<evidence type="ECO:0000313" key="5">
    <source>
        <dbReference type="Proteomes" id="UP000339690"/>
    </source>
</evidence>
<dbReference type="Proteomes" id="UP000339690">
    <property type="component" value="Chromosome"/>
</dbReference>
<dbReference type="Pfam" id="PF13786">
    <property type="entry name" value="DUF4179"/>
    <property type="match status" value="1"/>
</dbReference>
<proteinExistence type="predicted"/>
<protein>
    <submittedName>
        <fullName evidence="4">DUF4179 domain-containing protein</fullName>
    </submittedName>
</protein>
<feature type="domain" description="DUF4179" evidence="3">
    <location>
        <begin position="42"/>
        <end position="129"/>
    </location>
</feature>
<feature type="region of interest" description="Disordered" evidence="1">
    <location>
        <begin position="1"/>
        <end position="20"/>
    </location>
</feature>
<evidence type="ECO:0000256" key="2">
    <source>
        <dbReference type="SAM" id="Phobius"/>
    </source>
</evidence>
<name>A0A5Q2TNP2_9BACI</name>
<keyword evidence="2" id="KW-1133">Transmembrane helix</keyword>
<dbReference type="Gene3D" id="2.60.40.1630">
    <property type="entry name" value="bacillus anthracis domain"/>
    <property type="match status" value="1"/>
</dbReference>
<evidence type="ECO:0000256" key="1">
    <source>
        <dbReference type="SAM" id="MobiDB-lite"/>
    </source>
</evidence>
<dbReference type="KEGG" id="grc:GI584_11985"/>
<organism evidence="4 5">
    <name type="scientific">Gracilibacillus salitolerans</name>
    <dbReference type="NCBI Taxonomy" id="2663022"/>
    <lineage>
        <taxon>Bacteria</taxon>
        <taxon>Bacillati</taxon>
        <taxon>Bacillota</taxon>
        <taxon>Bacilli</taxon>
        <taxon>Bacillales</taxon>
        <taxon>Bacillaceae</taxon>
        <taxon>Gracilibacillus</taxon>
    </lineage>
</organism>
<dbReference type="EMBL" id="CP045915">
    <property type="protein sequence ID" value="QGH34708.1"/>
    <property type="molecule type" value="Genomic_DNA"/>
</dbReference>
<reference evidence="4 5" key="1">
    <citation type="submission" date="2019-11" db="EMBL/GenBank/DDBJ databases">
        <title>Gracilibacillus salitolerans sp. nov., a moderate halophile isolated from a saline soil in northwest China.</title>
        <authorList>
            <person name="Gan L."/>
        </authorList>
    </citation>
    <scope>NUCLEOTIDE SEQUENCE [LARGE SCALE GENOMIC DNA]</scope>
    <source>
        <strain evidence="4 5">SCU50</strain>
    </source>
</reference>
<dbReference type="InterPro" id="IPR025436">
    <property type="entry name" value="DUF4179"/>
</dbReference>
<keyword evidence="5" id="KW-1185">Reference proteome</keyword>